<dbReference type="AlphaFoldDB" id="Q92X68"/>
<evidence type="ECO:0000256" key="7">
    <source>
        <dbReference type="ARBA" id="ARBA00022801"/>
    </source>
</evidence>
<keyword evidence="7 11" id="KW-0378">Hydrolase</keyword>
<accession>Q92X68</accession>
<evidence type="ECO:0000256" key="2">
    <source>
        <dbReference type="ARBA" id="ARBA00003145"/>
    </source>
</evidence>
<evidence type="ECO:0000256" key="3">
    <source>
        <dbReference type="ARBA" id="ARBA00004613"/>
    </source>
</evidence>
<feature type="domain" description="PLD phosphodiesterase" evidence="10">
    <location>
        <begin position="204"/>
        <end position="231"/>
    </location>
</feature>
<evidence type="ECO:0000256" key="8">
    <source>
        <dbReference type="ARBA" id="ARBA00023098"/>
    </source>
</evidence>
<dbReference type="SUPFAM" id="SSF56024">
    <property type="entry name" value="Phospholipase D/nuclease"/>
    <property type="match status" value="2"/>
</dbReference>
<dbReference type="EnsemblBacteria" id="CAC48494">
    <property type="protein sequence ID" value="CAC48494"/>
    <property type="gene ID" value="SM_b20094"/>
</dbReference>
<sequence length="590" mass="66306">MGDWRVRLKARNLLISSCREMFRHGKAPPTWSPRRLCSATMLLLEQITVERDSFPVATYGIGSLDWKSAFTGNPAGRWRRTSRPIIKEAENVWRSAPARHLSFLVDAAAYYACLDSTFDQAEEQIWITGWDFDPRIKLRPDGPQAESLGSRLERLAAQKPKLKIRILVWAMGPIYSGKSLRLFRRQQWAAHPQIELRFASHRALRGSHHQKLVCIDDSIAFAGGIDLTARRWDTPEHAAENELRRDPDGKPYDPVHDIQVALEGEASRAIGDLCRSRWKASTGEEIEAPPARALAWPNGTVPVLEDCPVAIARTEPGSGKRRGRQEALRLTLDALRSAQSHIYIENQYFASGRIGQLLCDRLQEPDGPEVVVITTRSSHGLLERIVMGGNRDRLVRRLKRADRYGRLRVAYPVVPAADGSEQEVIIHSKVVAIDDRFFRVGSSNFNHRSASLDTECDVAVEAANEGQRAAIARVRNGLIAEHLDIEADAVEKALRETNSLVAALDRLNTRRRGIRAFDGIDDDGATSLVWGTEIVDPQRPIRPFYRTHKLVRRWIGQLFALLTRLFSSSRRATNSATESEIKPSGSGRKK</sequence>
<evidence type="ECO:0000256" key="5">
    <source>
        <dbReference type="ARBA" id="ARBA00022525"/>
    </source>
</evidence>
<proteinExistence type="predicted"/>
<dbReference type="SMR" id="Q92X68"/>
<dbReference type="GO" id="GO:0005576">
    <property type="term" value="C:extracellular region"/>
    <property type="evidence" value="ECO:0007669"/>
    <property type="project" value="UniProtKB-SubCell"/>
</dbReference>
<keyword evidence="6" id="KW-0677">Repeat</keyword>
<name>Q92X68_RHIME</name>
<dbReference type="KEGG" id="sme:SM_b20094"/>
<evidence type="ECO:0000313" key="11">
    <source>
        <dbReference type="EMBL" id="CAC48494.1"/>
    </source>
</evidence>
<dbReference type="CDD" id="cd09143">
    <property type="entry name" value="PLDc_vPLD1_2_like_bac_2"/>
    <property type="match status" value="1"/>
</dbReference>
<comment type="function">
    <text evidence="2">Could be a virulence factor.</text>
</comment>
<keyword evidence="12" id="KW-1185">Reference proteome</keyword>
<dbReference type="Proteomes" id="UP000001976">
    <property type="component" value="Plasmid pSymB"/>
</dbReference>
<reference evidence="11 12" key="1">
    <citation type="journal article" date="2001" name="Proc. Natl. Acad. Sci. U.S.A.">
        <title>The complete sequence of the 1,683-kb pSymB megaplasmid from the N2-fixing endosymbiont Sinorhizobium meliloti.</title>
        <authorList>
            <person name="Finan T.M."/>
            <person name="Weidner S."/>
            <person name="Wong K."/>
            <person name="Buhrmester J."/>
            <person name="Chain P."/>
            <person name="Vorholter F.J."/>
            <person name="Hernandez-Lucas I."/>
            <person name="Becker A."/>
            <person name="Cowie A."/>
            <person name="Gouzy J."/>
            <person name="Golding B."/>
            <person name="Puhler A."/>
        </authorList>
    </citation>
    <scope>NUCLEOTIDE SEQUENCE [LARGE SCALE GENOMIC DNA]</scope>
    <source>
        <strain evidence="11 12">1021</strain>
        <plasmid evidence="12">Plasmid pSymB</plasmid>
    </source>
</reference>
<dbReference type="PIR" id="F95853">
    <property type="entry name" value="F95853"/>
</dbReference>
<dbReference type="InterPro" id="IPR001736">
    <property type="entry name" value="PLipase_D/transphosphatidylase"/>
</dbReference>
<dbReference type="GO" id="GO:0009395">
    <property type="term" value="P:phospholipid catabolic process"/>
    <property type="evidence" value="ECO:0007669"/>
    <property type="project" value="TreeGrafter"/>
</dbReference>
<comment type="catalytic activity">
    <reaction evidence="1">
        <text>a 1,2-diacyl-sn-glycero-3-phosphocholine + H2O = a 1,2-diacyl-sn-glycero-3-phosphate + choline + H(+)</text>
        <dbReference type="Rhea" id="RHEA:14445"/>
        <dbReference type="ChEBI" id="CHEBI:15354"/>
        <dbReference type="ChEBI" id="CHEBI:15377"/>
        <dbReference type="ChEBI" id="CHEBI:15378"/>
        <dbReference type="ChEBI" id="CHEBI:57643"/>
        <dbReference type="ChEBI" id="CHEBI:58608"/>
        <dbReference type="EC" id="3.1.4.4"/>
    </reaction>
</comment>
<reference evidence="12" key="2">
    <citation type="journal article" date="2001" name="Science">
        <title>The composite genome of the legume symbiont Sinorhizobium meliloti.</title>
        <authorList>
            <person name="Galibert F."/>
            <person name="Finan T.M."/>
            <person name="Long S.R."/>
            <person name="Puehler A."/>
            <person name="Abola P."/>
            <person name="Ampe F."/>
            <person name="Barloy-Hubler F."/>
            <person name="Barnett M.J."/>
            <person name="Becker A."/>
            <person name="Boistard P."/>
            <person name="Bothe G."/>
            <person name="Boutry M."/>
            <person name="Bowser L."/>
            <person name="Buhrmester J."/>
            <person name="Cadieu E."/>
            <person name="Capela D."/>
            <person name="Chain P."/>
            <person name="Cowie A."/>
            <person name="Davis R.W."/>
            <person name="Dreano S."/>
            <person name="Federspiel N.A."/>
            <person name="Fisher R.F."/>
            <person name="Gloux S."/>
            <person name="Godrie T."/>
            <person name="Goffeau A."/>
            <person name="Golding B."/>
            <person name="Gouzy J."/>
            <person name="Gurjal M."/>
            <person name="Hernandez-Lucas I."/>
            <person name="Hong A."/>
            <person name="Huizar L."/>
            <person name="Hyman R.W."/>
            <person name="Jones T."/>
            <person name="Kahn D."/>
            <person name="Kahn M.L."/>
            <person name="Kalman S."/>
            <person name="Keating D.H."/>
            <person name="Kiss E."/>
            <person name="Komp C."/>
            <person name="Lelaure V."/>
            <person name="Masuy D."/>
            <person name="Palm C."/>
            <person name="Peck M.C."/>
            <person name="Pohl T.M."/>
            <person name="Portetelle D."/>
            <person name="Purnelle B."/>
            <person name="Ramsperger U."/>
            <person name="Surzycki R."/>
            <person name="Thebault P."/>
            <person name="Vandenbol M."/>
            <person name="Vorhoelter F.J."/>
            <person name="Weidner S."/>
            <person name="Wells D.H."/>
            <person name="Wong K."/>
            <person name="Yeh K.-C."/>
            <person name="Batut J."/>
        </authorList>
    </citation>
    <scope>NUCLEOTIDE SEQUENCE [LARGE SCALE GENOMIC DNA]</scope>
    <source>
        <strain evidence="12">1021</strain>
        <plasmid evidence="12">Plasmid pSymB</plasmid>
    </source>
</reference>
<dbReference type="PROSITE" id="PS50035">
    <property type="entry name" value="PLD"/>
    <property type="match status" value="2"/>
</dbReference>
<feature type="domain" description="PLD phosphodiesterase" evidence="10">
    <location>
        <begin position="422"/>
        <end position="449"/>
    </location>
</feature>
<evidence type="ECO:0000259" key="10">
    <source>
        <dbReference type="PROSITE" id="PS50035"/>
    </source>
</evidence>
<dbReference type="EMBL" id="AL591985">
    <property type="protein sequence ID" value="CAC48494.1"/>
    <property type="molecule type" value="Genomic_DNA"/>
</dbReference>
<dbReference type="SMART" id="SM00155">
    <property type="entry name" value="PLDc"/>
    <property type="match status" value="2"/>
</dbReference>
<dbReference type="CDD" id="cd09140">
    <property type="entry name" value="PLDc_vPLD1_2_like_bac_1"/>
    <property type="match status" value="1"/>
</dbReference>
<evidence type="ECO:0000256" key="9">
    <source>
        <dbReference type="ARBA" id="ARBA00029594"/>
    </source>
</evidence>
<keyword evidence="8" id="KW-0443">Lipid metabolism</keyword>
<keyword evidence="5" id="KW-0964">Secreted</keyword>
<dbReference type="eggNOG" id="COG1502">
    <property type="taxonomic scope" value="Bacteria"/>
</dbReference>
<dbReference type="InterPro" id="IPR025202">
    <property type="entry name" value="PLD-like_dom"/>
</dbReference>
<dbReference type="Pfam" id="PF13091">
    <property type="entry name" value="PLDc_2"/>
    <property type="match status" value="1"/>
</dbReference>
<dbReference type="GO" id="GO:0004630">
    <property type="term" value="F:phospholipase D activity"/>
    <property type="evidence" value="ECO:0007669"/>
    <property type="project" value="UniProtKB-EC"/>
</dbReference>
<dbReference type="Gene3D" id="3.30.870.10">
    <property type="entry name" value="Endonuclease Chain A"/>
    <property type="match status" value="2"/>
</dbReference>
<dbReference type="InterPro" id="IPR015679">
    <property type="entry name" value="PLipase_D_fam"/>
</dbReference>
<protein>
    <recommendedName>
        <fullName evidence="4">Phospholipase D</fullName>
    </recommendedName>
    <alternativeName>
        <fullName evidence="9">Choline phosphatase</fullName>
    </alternativeName>
</protein>
<evidence type="ECO:0000256" key="6">
    <source>
        <dbReference type="ARBA" id="ARBA00022737"/>
    </source>
</evidence>
<keyword evidence="11" id="KW-0614">Plasmid</keyword>
<organism evidence="11 12">
    <name type="scientific">Rhizobium meliloti (strain 1021)</name>
    <name type="common">Ensifer meliloti</name>
    <name type="synonym">Sinorhizobium meliloti</name>
    <dbReference type="NCBI Taxonomy" id="266834"/>
    <lineage>
        <taxon>Bacteria</taxon>
        <taxon>Pseudomonadati</taxon>
        <taxon>Pseudomonadota</taxon>
        <taxon>Alphaproteobacteria</taxon>
        <taxon>Hyphomicrobiales</taxon>
        <taxon>Rhizobiaceae</taxon>
        <taxon>Sinorhizobium/Ensifer group</taxon>
        <taxon>Sinorhizobium</taxon>
    </lineage>
</organism>
<dbReference type="HOGENOM" id="CLU_011094_2_0_5"/>
<evidence type="ECO:0000313" key="12">
    <source>
        <dbReference type="Proteomes" id="UP000001976"/>
    </source>
</evidence>
<dbReference type="PANTHER" id="PTHR18896:SF76">
    <property type="entry name" value="PHOSPHOLIPASE"/>
    <property type="match status" value="1"/>
</dbReference>
<evidence type="ECO:0000256" key="1">
    <source>
        <dbReference type="ARBA" id="ARBA00000798"/>
    </source>
</evidence>
<gene>
    <name evidence="11" type="ORF">SM_b20094</name>
</gene>
<geneLocation type="plasmid" evidence="11 12">
    <name>pSymB</name>
</geneLocation>
<dbReference type="PATRIC" id="fig|266834.11.peg.5005"/>
<comment type="subcellular location">
    <subcellularLocation>
        <location evidence="3">Secreted</location>
    </subcellularLocation>
</comment>
<evidence type="ECO:0000256" key="4">
    <source>
        <dbReference type="ARBA" id="ARBA00018392"/>
    </source>
</evidence>
<dbReference type="OrthoDB" id="8828485at2"/>
<dbReference type="PANTHER" id="PTHR18896">
    <property type="entry name" value="PHOSPHOLIPASE D"/>
    <property type="match status" value="1"/>
</dbReference>